<evidence type="ECO:0000256" key="1">
    <source>
        <dbReference type="SAM" id="MobiDB-lite"/>
    </source>
</evidence>
<organismHost>
    <name type="scientific">Cynomys mexicanus</name>
    <name type="common">Mexican prairie dog</name>
    <dbReference type="NCBI Taxonomy" id="99826"/>
</organismHost>
<organismHost>
    <name type="scientific">Cynomys gunnisoni</name>
    <name type="common">Gunnison's prairie dog</name>
    <name type="synonym">Spermophilus gunnisoni</name>
    <dbReference type="NCBI Taxonomy" id="45479"/>
</organismHost>
<protein>
    <submittedName>
        <fullName evidence="2">Late gene transcription factor VLTF-4</fullName>
    </submittedName>
</protein>
<feature type="compositionally biased region" description="Basic residues" evidence="1">
    <location>
        <begin position="49"/>
        <end position="68"/>
    </location>
</feature>
<evidence type="ECO:0000313" key="2">
    <source>
        <dbReference type="EMBL" id="AGF36999.1"/>
    </source>
</evidence>
<gene>
    <name evidence="2" type="ORF">MPXV_ROC_2010_039</name>
</gene>
<organismHost>
    <name type="scientific">Cynomys ludovicianus</name>
    <name type="common">Black-tailed prairie dog</name>
    <dbReference type="NCBI Taxonomy" id="45480"/>
</organismHost>
<reference evidence="2" key="1">
    <citation type="journal article" date="2013" name="Am. J. Trop. Med. Hyg.">
        <title>Detection of human monkeypox in the republic of the congo following intensive community education.</title>
        <authorList>
            <person name="Reynolds M.G."/>
            <person name="Emerson G.L."/>
            <person name="Pukuta E."/>
            <person name="Karhemere S."/>
            <person name="Muyembe J.J."/>
            <person name="Bikindou A."/>
            <person name="McCollum A.M."/>
            <person name="Moses C."/>
            <person name="Wilkins K."/>
            <person name="Zhao H."/>
            <person name="Damon I.K."/>
            <person name="Karem K.L."/>
            <person name="Li Y."/>
            <person name="Carroll D.S."/>
            <person name="Mombouli J.V."/>
        </authorList>
    </citation>
    <scope>NUCLEOTIDE SEQUENCE</scope>
    <source>
        <strain evidence="2">ROC2010</strain>
    </source>
</reference>
<sequence>MAWSITNKADTSSFTKMAEIRAHLRNSAENKDKNEDIFPEDVIIPSTKPKTKRTTTPRKPAATKRSTKKDKEKEEVEEVEEVVIEEYHQTTEENSPPPSSSPGVGDIVESVAAVELDDSDGDDEPMVQVEAGKVNHSARSDLSDLKVATDNIVKDLKKIITRISAVSTVLEDVQAAGISRQFTSMTKAITTLSDLVTEGKSKVVRKKVKTCKK</sequence>
<name>Q3I8R9_MONPV</name>
<organismHost>
    <name type="scientific">Heliosciurus ruwenzorii</name>
    <name type="common">Ruwenzori sun squirrel</name>
    <dbReference type="NCBI Taxonomy" id="226685"/>
</organismHost>
<dbReference type="KEGG" id="vg:928898"/>
<dbReference type="GO" id="GO:0019031">
    <property type="term" value="C:viral envelope"/>
    <property type="evidence" value="ECO:0007669"/>
    <property type="project" value="InterPro"/>
</dbReference>
<organismHost>
    <name type="scientific">Gliridae</name>
    <name type="common">dormice</name>
    <dbReference type="NCBI Taxonomy" id="30650"/>
</organismHost>
<organismHost>
    <name type="scientific">Homo sapiens</name>
    <name type="common">Human</name>
    <dbReference type="NCBI Taxonomy" id="9606"/>
</organismHost>
<accession>Q3I8R9</accession>
<feature type="region of interest" description="Disordered" evidence="1">
    <location>
        <begin position="25"/>
        <end position="105"/>
    </location>
</feature>
<proteinExistence type="predicted"/>
<feature type="compositionally biased region" description="Basic and acidic residues" evidence="1">
    <location>
        <begin position="25"/>
        <end position="36"/>
    </location>
</feature>
<organism evidence="2">
    <name type="scientific">Monkeypox virus</name>
    <name type="common">MPXV</name>
    <dbReference type="NCBI Taxonomy" id="10244"/>
    <lineage>
        <taxon>Viruses</taxon>
        <taxon>Varidnaviria</taxon>
        <taxon>Bamfordvirae</taxon>
        <taxon>Nucleocytoviricota</taxon>
        <taxon>Pokkesviricetes</taxon>
        <taxon>Chitovirales</taxon>
        <taxon>Poxviridae</taxon>
        <taxon>Chordopoxvirinae</taxon>
        <taxon>Orthopoxvirus</taxon>
        <taxon>Orthopoxvirus monkeypox</taxon>
    </lineage>
</organism>
<organismHost>
    <name type="scientific">Cynomys parvidens</name>
    <name type="common">Utah prairie dog</name>
    <dbReference type="NCBI Taxonomy" id="99827"/>
</organismHost>
<dbReference type="Pfam" id="PF03286">
    <property type="entry name" value="Pox_Ag35"/>
    <property type="match status" value="1"/>
</dbReference>
<dbReference type="InterPro" id="IPR004966">
    <property type="entry name" value="Pox_Ag35"/>
</dbReference>
<dbReference type="EMBL" id="KC257461">
    <property type="protein sequence ID" value="AGF36999.1"/>
    <property type="molecule type" value="Genomic_DNA"/>
</dbReference>
<feature type="compositionally biased region" description="Acidic residues" evidence="1">
    <location>
        <begin position="75"/>
        <end position="84"/>
    </location>
</feature>
<dbReference type="SMR" id="Q3I8R9"/>
<organismHost>
    <name type="scientific">Mus musculus</name>
    <name type="common">Mouse</name>
    <dbReference type="NCBI Taxonomy" id="10090"/>
</organismHost>
<organismHost>
    <name type="scientific">Cynomys leucurus</name>
    <name type="common">White-tailed prairie dog</name>
    <dbReference type="NCBI Taxonomy" id="99825"/>
</organismHost>